<evidence type="ECO:0000256" key="1">
    <source>
        <dbReference type="ARBA" id="ARBA00023319"/>
    </source>
</evidence>
<dbReference type="CDD" id="cd00098">
    <property type="entry name" value="IgC1"/>
    <property type="match status" value="1"/>
</dbReference>
<keyword evidence="3" id="KW-0472">Membrane</keyword>
<dbReference type="Proteomes" id="UP001497482">
    <property type="component" value="Chromosome 23"/>
</dbReference>
<dbReference type="InterPro" id="IPR003599">
    <property type="entry name" value="Ig_sub"/>
</dbReference>
<dbReference type="InterPro" id="IPR050380">
    <property type="entry name" value="Immune_Resp_Modulators"/>
</dbReference>
<protein>
    <recommendedName>
        <fullName evidence="5">Ig-like domain-containing protein</fullName>
    </recommendedName>
</protein>
<proteinExistence type="predicted"/>
<feature type="compositionally biased region" description="Basic and acidic residues" evidence="2">
    <location>
        <begin position="789"/>
        <end position="798"/>
    </location>
</feature>
<keyword evidence="3" id="KW-0812">Transmembrane</keyword>
<dbReference type="PANTHER" id="PTHR23411">
    <property type="entry name" value="TAPASIN"/>
    <property type="match status" value="1"/>
</dbReference>
<evidence type="ECO:0000259" key="5">
    <source>
        <dbReference type="PROSITE" id="PS50835"/>
    </source>
</evidence>
<feature type="domain" description="Ig-like" evidence="5">
    <location>
        <begin position="129"/>
        <end position="222"/>
    </location>
</feature>
<feature type="domain" description="Ig-like" evidence="5">
    <location>
        <begin position="602"/>
        <end position="694"/>
    </location>
</feature>
<feature type="region of interest" description="Disordered" evidence="2">
    <location>
        <begin position="777"/>
        <end position="852"/>
    </location>
</feature>
<sequence length="899" mass="99235">MDLGCKVLICSFALAAFEYASAAEIQTAPNTAATLPCNVTFPQFIKDINASLVEAIWEKNGSKIASFVDSVSEIDVSFSWDVADFIKGDFSLSVMKSSLILQGEYECTVSYNSTQLHAQNVTLSVVASPTVDIPLQWVTLERESHLKCSVLDYYPPPVSLSWTKDGQEIQPLQQIEGEETAEGFYRAEGNLTFWPSRDDQNVTFGCRVLHSGVEILREVQLNVTYVPTIKMSAVPSSSSSHPLTLYCDIESFYPEEMSVSWLQNGTILPDPPKTDQNPDGTYSTRQYYTLSPTQRQQGGEVACSVDQPGVQRGERALENLEELDPQEDAPVLTKSAKASVALMVISLVLVFLLCFGFSWRRRDEKQKSLNISGIILPPRVIVGQKGRVTISIEGRRVEQVQTAWFLNNTPIFDTSVTASEKGPLLPSRAEMGYYKLHTQAPLHSSKSGTQQLISALTFVPQISLHKGAVFKCQVSYMGKDKIVEERVSEKFTILSAPDVSEIQLSETPKDPDVISLTVQASHFHPDVITFRWFCQGGELSPVASQASSSPRPNSEGFFSAYSQCKLPRSELEKGGTKVWVSVHHIALKQPVTRETRGFIKRPQVSELISTTNPDQSVTLGCELSDFYPPNVSVVWLKVMEGLQDDREEEPVKGGELFGPLQTQAHLYKATASLRRASGQDKQQREAGILCRVQHCSLPEPIERLWRHVDTGAPYIPPSISVCWSSEGVGVFSLLLKGGHPKAKLVWAAGGAILSLLVSSETEDIGDNGQREMKSVCALERSTSPLGPPEKGKRRDGRATKTKAAVTDAHTEGIRFIDEKVDGENNNMSLEEDSRSDVDEDSDAEPQDPGALHINRVSVSQRGSADRERLRVCVQITHPALELPVHRSWTEPNEEMSSSM</sequence>
<reference evidence="6 7" key="1">
    <citation type="submission" date="2024-04" db="EMBL/GenBank/DDBJ databases">
        <authorList>
            <person name="Waldvogel A.-M."/>
            <person name="Schoenle A."/>
        </authorList>
    </citation>
    <scope>NUCLEOTIDE SEQUENCE [LARGE SCALE GENOMIC DNA]</scope>
</reference>
<dbReference type="InterPro" id="IPR003597">
    <property type="entry name" value="Ig_C1-set"/>
</dbReference>
<evidence type="ECO:0000256" key="3">
    <source>
        <dbReference type="SAM" id="Phobius"/>
    </source>
</evidence>
<keyword evidence="7" id="KW-1185">Reference proteome</keyword>
<dbReference type="SUPFAM" id="SSF48726">
    <property type="entry name" value="Immunoglobulin"/>
    <property type="match status" value="4"/>
</dbReference>
<dbReference type="Gene3D" id="2.60.40.10">
    <property type="entry name" value="Immunoglobulins"/>
    <property type="match status" value="6"/>
</dbReference>
<dbReference type="PROSITE" id="PS50835">
    <property type="entry name" value="IG_LIKE"/>
    <property type="match status" value="4"/>
</dbReference>
<evidence type="ECO:0000256" key="4">
    <source>
        <dbReference type="SAM" id="SignalP"/>
    </source>
</evidence>
<dbReference type="EMBL" id="OZ035845">
    <property type="protein sequence ID" value="CAL1599382.1"/>
    <property type="molecule type" value="Genomic_DNA"/>
</dbReference>
<accession>A0AAV2LJ35</accession>
<feature type="domain" description="Ig-like" evidence="5">
    <location>
        <begin position="227"/>
        <end position="321"/>
    </location>
</feature>
<feature type="signal peptide" evidence="4">
    <location>
        <begin position="1"/>
        <end position="22"/>
    </location>
</feature>
<dbReference type="SMART" id="SM00407">
    <property type="entry name" value="IGc1"/>
    <property type="match status" value="3"/>
</dbReference>
<name>A0AAV2LJ35_KNICA</name>
<feature type="chain" id="PRO_5043898265" description="Ig-like domain-containing protein" evidence="4">
    <location>
        <begin position="23"/>
        <end position="899"/>
    </location>
</feature>
<organism evidence="6 7">
    <name type="scientific">Knipowitschia caucasica</name>
    <name type="common">Caucasian dwarf goby</name>
    <name type="synonym">Pomatoschistus caucasicus</name>
    <dbReference type="NCBI Taxonomy" id="637954"/>
    <lineage>
        <taxon>Eukaryota</taxon>
        <taxon>Metazoa</taxon>
        <taxon>Chordata</taxon>
        <taxon>Craniata</taxon>
        <taxon>Vertebrata</taxon>
        <taxon>Euteleostomi</taxon>
        <taxon>Actinopterygii</taxon>
        <taxon>Neopterygii</taxon>
        <taxon>Teleostei</taxon>
        <taxon>Neoteleostei</taxon>
        <taxon>Acanthomorphata</taxon>
        <taxon>Gobiaria</taxon>
        <taxon>Gobiiformes</taxon>
        <taxon>Gobioidei</taxon>
        <taxon>Gobiidae</taxon>
        <taxon>Gobiinae</taxon>
        <taxon>Knipowitschia</taxon>
    </lineage>
</organism>
<evidence type="ECO:0000313" key="7">
    <source>
        <dbReference type="Proteomes" id="UP001497482"/>
    </source>
</evidence>
<evidence type="ECO:0000313" key="6">
    <source>
        <dbReference type="EMBL" id="CAL1599382.1"/>
    </source>
</evidence>
<dbReference type="SMART" id="SM00409">
    <property type="entry name" value="IG"/>
    <property type="match status" value="3"/>
</dbReference>
<dbReference type="InterPro" id="IPR013783">
    <property type="entry name" value="Ig-like_fold"/>
</dbReference>
<feature type="domain" description="Ig-like" evidence="5">
    <location>
        <begin position="15"/>
        <end position="124"/>
    </location>
</feature>
<feature type="compositionally biased region" description="Basic and acidic residues" evidence="2">
    <location>
        <begin position="808"/>
        <end position="822"/>
    </location>
</feature>
<keyword evidence="4" id="KW-0732">Signal</keyword>
<evidence type="ECO:0000256" key="2">
    <source>
        <dbReference type="SAM" id="MobiDB-lite"/>
    </source>
</evidence>
<dbReference type="AlphaFoldDB" id="A0AAV2LJ35"/>
<gene>
    <name evidence="6" type="ORF">KC01_LOCUS27665</name>
</gene>
<keyword evidence="1" id="KW-0393">Immunoglobulin domain</keyword>
<keyword evidence="3" id="KW-1133">Transmembrane helix</keyword>
<dbReference type="InterPro" id="IPR007110">
    <property type="entry name" value="Ig-like_dom"/>
</dbReference>
<feature type="transmembrane region" description="Helical" evidence="3">
    <location>
        <begin position="340"/>
        <end position="359"/>
    </location>
</feature>
<dbReference type="Pfam" id="PF07654">
    <property type="entry name" value="C1-set"/>
    <property type="match status" value="2"/>
</dbReference>
<dbReference type="InterPro" id="IPR036179">
    <property type="entry name" value="Ig-like_dom_sf"/>
</dbReference>